<dbReference type="Pfam" id="PF00724">
    <property type="entry name" value="Oxidored_FMN"/>
    <property type="match status" value="1"/>
</dbReference>
<evidence type="ECO:0000313" key="4">
    <source>
        <dbReference type="EMBL" id="CCK75248.1"/>
    </source>
</evidence>
<keyword evidence="5" id="KW-1185">Reference proteome</keyword>
<dbReference type="InterPro" id="IPR051799">
    <property type="entry name" value="NADH_flavin_oxidoreductase"/>
</dbReference>
<sequence length="409" mass="44610">MTSAVFSPFTLPCGAQLPNRLAKAAMEENMSDEGQVPGPNMLRLYQRWAEGGTGLLITGNVMVDGRAMTGPGGIVLEKNSALAPFEAWAKSAKKNNTQAWMQINHPGRQVYAAMGGDVLSPSTVPLDLGKHSHLFGKPRAMTHKDIEHLIQRFVDTALKAEQAGFDGIQIHGAHGYLISQFLSPLTNKRKDEFGGSIENRMRLLISIIEAVRAQVAPTFAVAVKLNSADFQRGGFDADDAKIVILAMNKLDVDLVELSGGSYESPAMQGTTADGRTLQREAYFLDFAKEIAQIATMPIMTTGGVRRLAVAEDVLANGIDVVGMGTALAMNPSLPNDWKKNNQLSAHDPVVRWKDKTLSSIATMAVIKRQLQRMGEGKQPKLNASPIFSLINDRIRLKKLTKRYQAYLAR</sequence>
<protein>
    <submittedName>
        <fullName evidence="4">Putative NADH:flavin oxidoreductase/NADH oxidase</fullName>
    </submittedName>
</protein>
<dbReference type="OrthoDB" id="8523426at2"/>
<dbReference type="KEGG" id="oai:OLEAN_C10720"/>
<organism evidence="4 5">
    <name type="scientific">Oleispira antarctica RB-8</name>
    <dbReference type="NCBI Taxonomy" id="698738"/>
    <lineage>
        <taxon>Bacteria</taxon>
        <taxon>Pseudomonadati</taxon>
        <taxon>Pseudomonadota</taxon>
        <taxon>Gammaproteobacteria</taxon>
        <taxon>Oceanospirillales</taxon>
        <taxon>Oceanospirillaceae</taxon>
        <taxon>Oleispira</taxon>
    </lineage>
</organism>
<proteinExistence type="predicted"/>
<evidence type="ECO:0000256" key="1">
    <source>
        <dbReference type="ARBA" id="ARBA00022630"/>
    </source>
</evidence>
<dbReference type="GO" id="GO:0016491">
    <property type="term" value="F:oxidoreductase activity"/>
    <property type="evidence" value="ECO:0007669"/>
    <property type="project" value="UniProtKB-KW"/>
</dbReference>
<keyword evidence="2" id="KW-0560">Oxidoreductase</keyword>
<evidence type="ECO:0000259" key="3">
    <source>
        <dbReference type="Pfam" id="PF00724"/>
    </source>
</evidence>
<name>R4YPR3_OLEAN</name>
<dbReference type="GO" id="GO:0010181">
    <property type="term" value="F:FMN binding"/>
    <property type="evidence" value="ECO:0007669"/>
    <property type="project" value="InterPro"/>
</dbReference>
<dbReference type="SUPFAM" id="SSF51395">
    <property type="entry name" value="FMN-linked oxidoreductases"/>
    <property type="match status" value="1"/>
</dbReference>
<dbReference type="AlphaFoldDB" id="R4YPR3"/>
<accession>R4YPR3</accession>
<dbReference type="CDD" id="cd04733">
    <property type="entry name" value="OYE_like_2_FMN"/>
    <property type="match status" value="1"/>
</dbReference>
<feature type="domain" description="NADH:flavin oxidoreductase/NADH oxidase N-terminal" evidence="3">
    <location>
        <begin position="5"/>
        <end position="341"/>
    </location>
</feature>
<dbReference type="HOGENOM" id="CLU_012153_6_2_6"/>
<dbReference type="PANTHER" id="PTHR43656:SF2">
    <property type="entry name" value="BINDING OXIDOREDUCTASE, PUTATIVE (AFU_ORTHOLOGUE AFUA_2G08260)-RELATED"/>
    <property type="match status" value="1"/>
</dbReference>
<gene>
    <name evidence="4" type="ORF">OLEAN_C10720</name>
</gene>
<dbReference type="InterPro" id="IPR001155">
    <property type="entry name" value="OxRdtase_FMN_N"/>
</dbReference>
<evidence type="ECO:0000313" key="5">
    <source>
        <dbReference type="Proteomes" id="UP000032749"/>
    </source>
</evidence>
<reference evidence="4 5" key="1">
    <citation type="journal article" date="2013" name="Nat. Commun.">
        <title>Genome sequence and functional genomic analysis of the oil-degrading bacterium Oleispira antarctica.</title>
        <authorList>
            <person name="Kube M."/>
            <person name="Chernikova T.N."/>
            <person name="Al-Ramahi Y."/>
            <person name="Beloqui A."/>
            <person name="Lopez-Cortez N."/>
            <person name="Guazzaroni M.E."/>
            <person name="Heipieper H.J."/>
            <person name="Klages S."/>
            <person name="Kotsyurbenko O.R."/>
            <person name="Langer I."/>
            <person name="Nechitaylo T.Y."/>
            <person name="Lunsdorf H."/>
            <person name="Fernandez M."/>
            <person name="Juarez S."/>
            <person name="Ciordia S."/>
            <person name="Singer A."/>
            <person name="Kagan O."/>
            <person name="Egorova O."/>
            <person name="Petit P.A."/>
            <person name="Stogios P."/>
            <person name="Kim Y."/>
            <person name="Tchigvintsev A."/>
            <person name="Flick R."/>
            <person name="Denaro R."/>
            <person name="Genovese M."/>
            <person name="Albar J.P."/>
            <person name="Reva O.N."/>
            <person name="Martinez-Gomariz M."/>
            <person name="Tran H."/>
            <person name="Ferrer M."/>
            <person name="Savchenko A."/>
            <person name="Yakunin A.F."/>
            <person name="Yakimov M.M."/>
            <person name="Golyshina O.V."/>
            <person name="Reinhardt R."/>
            <person name="Golyshin P.N."/>
        </authorList>
    </citation>
    <scope>NUCLEOTIDE SEQUENCE [LARGE SCALE GENOMIC DNA]</scope>
</reference>
<evidence type="ECO:0000256" key="2">
    <source>
        <dbReference type="ARBA" id="ARBA00023002"/>
    </source>
</evidence>
<keyword evidence="1" id="KW-0285">Flavoprotein</keyword>
<dbReference type="PANTHER" id="PTHR43656">
    <property type="entry name" value="BINDING OXIDOREDUCTASE, PUTATIVE (AFU_ORTHOLOGUE AFUA_2G08260)-RELATED"/>
    <property type="match status" value="1"/>
</dbReference>
<dbReference type="Proteomes" id="UP000032749">
    <property type="component" value="Chromosome"/>
</dbReference>
<dbReference type="InterPro" id="IPR013785">
    <property type="entry name" value="Aldolase_TIM"/>
</dbReference>
<dbReference type="STRING" id="698738.OLEAN_C10720"/>
<dbReference type="Gene3D" id="3.20.20.70">
    <property type="entry name" value="Aldolase class I"/>
    <property type="match status" value="1"/>
</dbReference>
<dbReference type="EMBL" id="FO203512">
    <property type="protein sequence ID" value="CCK75248.1"/>
    <property type="molecule type" value="Genomic_DNA"/>
</dbReference>
<dbReference type="PATRIC" id="fig|698738.3.peg.1114"/>